<evidence type="ECO:0000256" key="2">
    <source>
        <dbReference type="ARBA" id="ARBA00022448"/>
    </source>
</evidence>
<dbReference type="GO" id="GO:0005643">
    <property type="term" value="C:nuclear pore"/>
    <property type="evidence" value="ECO:0007669"/>
    <property type="project" value="UniProtKB-SubCell"/>
</dbReference>
<feature type="compositionally biased region" description="Low complexity" evidence="13">
    <location>
        <begin position="1637"/>
        <end position="1654"/>
    </location>
</feature>
<dbReference type="eggNOG" id="KOG3630">
    <property type="taxonomic scope" value="Eukaryota"/>
</dbReference>
<dbReference type="SMR" id="B3MEL7"/>
<dbReference type="GO" id="GO:0006406">
    <property type="term" value="P:mRNA export from nucleus"/>
    <property type="evidence" value="ECO:0007669"/>
    <property type="project" value="EnsemblMetazoa"/>
</dbReference>
<dbReference type="FunCoup" id="B3MEL7">
    <property type="interactions" value="1769"/>
</dbReference>
<keyword evidence="4" id="KW-0509">mRNA transport</keyword>
<feature type="region of interest" description="Disordered" evidence="13">
    <location>
        <begin position="1246"/>
        <end position="1273"/>
    </location>
</feature>
<evidence type="ECO:0000256" key="8">
    <source>
        <dbReference type="ARBA" id="ARBA00023242"/>
    </source>
</evidence>
<keyword evidence="5" id="KW-0653">Protein transport</keyword>
<dbReference type="GO" id="GO:0017056">
    <property type="term" value="F:structural constituent of nuclear pore"/>
    <property type="evidence" value="ECO:0007669"/>
    <property type="project" value="TreeGrafter"/>
</dbReference>
<evidence type="ECO:0000256" key="10">
    <source>
        <dbReference type="ARBA" id="ARBA00077390"/>
    </source>
</evidence>
<evidence type="ECO:0000256" key="12">
    <source>
        <dbReference type="SAM" id="Coils"/>
    </source>
</evidence>
<dbReference type="InParanoid" id="B3MEL7"/>
<dbReference type="GeneID" id="6494183"/>
<feature type="region of interest" description="Disordered" evidence="13">
    <location>
        <begin position="1200"/>
        <end position="1220"/>
    </location>
</feature>
<feature type="compositionally biased region" description="Polar residues" evidence="13">
    <location>
        <begin position="1207"/>
        <end position="1217"/>
    </location>
</feature>
<dbReference type="OrthoDB" id="248320at2759"/>
<proteinExistence type="predicted"/>
<feature type="region of interest" description="Disordered" evidence="13">
    <location>
        <begin position="1637"/>
        <end position="1694"/>
    </location>
</feature>
<feature type="region of interest" description="Disordered" evidence="13">
    <location>
        <begin position="1029"/>
        <end position="1100"/>
    </location>
</feature>
<keyword evidence="6" id="KW-0811">Translocation</keyword>
<reference evidence="15 16" key="1">
    <citation type="journal article" date="2007" name="Nature">
        <title>Evolution of genes and genomes on the Drosophila phylogeny.</title>
        <authorList>
            <consortium name="Drosophila 12 Genomes Consortium"/>
            <person name="Clark A.G."/>
            <person name="Eisen M.B."/>
            <person name="Smith D.R."/>
            <person name="Bergman C.M."/>
            <person name="Oliver B."/>
            <person name="Markow T.A."/>
            <person name="Kaufman T.C."/>
            <person name="Kellis M."/>
            <person name="Gelbart W."/>
            <person name="Iyer V.N."/>
            <person name="Pollard D.A."/>
            <person name="Sackton T.B."/>
            <person name="Larracuente A.M."/>
            <person name="Singh N.D."/>
            <person name="Abad J.P."/>
            <person name="Abt D.N."/>
            <person name="Adryan B."/>
            <person name="Aguade M."/>
            <person name="Akashi H."/>
            <person name="Anderson W.W."/>
            <person name="Aquadro C.F."/>
            <person name="Ardell D.H."/>
            <person name="Arguello R."/>
            <person name="Artieri C.G."/>
            <person name="Barbash D.A."/>
            <person name="Barker D."/>
            <person name="Barsanti P."/>
            <person name="Batterham P."/>
            <person name="Batzoglou S."/>
            <person name="Begun D."/>
            <person name="Bhutkar A."/>
            <person name="Blanco E."/>
            <person name="Bosak S.A."/>
            <person name="Bradley R.K."/>
            <person name="Brand A.D."/>
            <person name="Brent M.R."/>
            <person name="Brooks A.N."/>
            <person name="Brown R.H."/>
            <person name="Butlin R.K."/>
            <person name="Caggese C."/>
            <person name="Calvi B.R."/>
            <person name="Bernardo de Carvalho A."/>
            <person name="Caspi A."/>
            <person name="Castrezana S."/>
            <person name="Celniker S.E."/>
            <person name="Chang J.L."/>
            <person name="Chapple C."/>
            <person name="Chatterji S."/>
            <person name="Chinwalla A."/>
            <person name="Civetta A."/>
            <person name="Clifton S.W."/>
            <person name="Comeron J.M."/>
            <person name="Costello J.C."/>
            <person name="Coyne J.A."/>
            <person name="Daub J."/>
            <person name="David R.G."/>
            <person name="Delcher A.L."/>
            <person name="Delehaunty K."/>
            <person name="Do C.B."/>
            <person name="Ebling H."/>
            <person name="Edwards K."/>
            <person name="Eickbush T."/>
            <person name="Evans J.D."/>
            <person name="Filipski A."/>
            <person name="Findeiss S."/>
            <person name="Freyhult E."/>
            <person name="Fulton L."/>
            <person name="Fulton R."/>
            <person name="Garcia A.C."/>
            <person name="Gardiner A."/>
            <person name="Garfield D.A."/>
            <person name="Garvin B.E."/>
            <person name="Gibson G."/>
            <person name="Gilbert D."/>
            <person name="Gnerre S."/>
            <person name="Godfrey J."/>
            <person name="Good R."/>
            <person name="Gotea V."/>
            <person name="Gravely B."/>
            <person name="Greenberg A.J."/>
            <person name="Griffiths-Jones S."/>
            <person name="Gross S."/>
            <person name="Guigo R."/>
            <person name="Gustafson E.A."/>
            <person name="Haerty W."/>
            <person name="Hahn M.W."/>
            <person name="Halligan D.L."/>
            <person name="Halpern A.L."/>
            <person name="Halter G.M."/>
            <person name="Han M.V."/>
            <person name="Heger A."/>
            <person name="Hillier L."/>
            <person name="Hinrichs A.S."/>
            <person name="Holmes I."/>
            <person name="Hoskins R.A."/>
            <person name="Hubisz M.J."/>
            <person name="Hultmark D."/>
            <person name="Huntley M.A."/>
            <person name="Jaffe D.B."/>
            <person name="Jagadeeshan S."/>
            <person name="Jeck W.R."/>
            <person name="Johnson J."/>
            <person name="Jones C.D."/>
            <person name="Jordan W.C."/>
            <person name="Karpen G.H."/>
            <person name="Kataoka E."/>
            <person name="Keightley P.D."/>
            <person name="Kheradpour P."/>
            <person name="Kirkness E.F."/>
            <person name="Koerich L.B."/>
            <person name="Kristiansen K."/>
            <person name="Kudrna D."/>
            <person name="Kulathinal R.J."/>
            <person name="Kumar S."/>
            <person name="Kwok R."/>
            <person name="Lander E."/>
            <person name="Langley C.H."/>
            <person name="Lapoint R."/>
            <person name="Lazzaro B.P."/>
            <person name="Lee S.J."/>
            <person name="Levesque L."/>
            <person name="Li R."/>
            <person name="Lin C.F."/>
            <person name="Lin M.F."/>
            <person name="Lindblad-Toh K."/>
            <person name="Llopart A."/>
            <person name="Long M."/>
            <person name="Low L."/>
            <person name="Lozovsky E."/>
            <person name="Lu J."/>
            <person name="Luo M."/>
            <person name="Machado C.A."/>
            <person name="Makalowski W."/>
            <person name="Marzo M."/>
            <person name="Matsuda M."/>
            <person name="Matzkin L."/>
            <person name="McAllister B."/>
            <person name="McBride C.S."/>
            <person name="McKernan B."/>
            <person name="McKernan K."/>
            <person name="Mendez-Lago M."/>
            <person name="Minx P."/>
            <person name="Mollenhauer M.U."/>
            <person name="Montooth K."/>
            <person name="Mount S.M."/>
            <person name="Mu X."/>
            <person name="Myers E."/>
            <person name="Negre B."/>
            <person name="Newfeld S."/>
            <person name="Nielsen R."/>
            <person name="Noor M.A."/>
            <person name="O'Grady P."/>
            <person name="Pachter L."/>
            <person name="Papaceit M."/>
            <person name="Parisi M.J."/>
            <person name="Parisi M."/>
            <person name="Parts L."/>
            <person name="Pedersen J.S."/>
            <person name="Pesole G."/>
            <person name="Phillippy A.M."/>
            <person name="Ponting C.P."/>
            <person name="Pop M."/>
            <person name="Porcelli D."/>
            <person name="Powell J.R."/>
            <person name="Prohaska S."/>
            <person name="Pruitt K."/>
            <person name="Puig M."/>
            <person name="Quesneville H."/>
            <person name="Ram K.R."/>
            <person name="Rand D."/>
            <person name="Rasmussen M.D."/>
            <person name="Reed L.K."/>
            <person name="Reenan R."/>
            <person name="Reily A."/>
            <person name="Remington K.A."/>
            <person name="Rieger T.T."/>
            <person name="Ritchie M.G."/>
            <person name="Robin C."/>
            <person name="Rogers Y.H."/>
            <person name="Rohde C."/>
            <person name="Rozas J."/>
            <person name="Rubenfield M.J."/>
            <person name="Ruiz A."/>
            <person name="Russo S."/>
            <person name="Salzberg S.L."/>
            <person name="Sanchez-Gracia A."/>
            <person name="Saranga D.J."/>
            <person name="Sato H."/>
            <person name="Schaeffer S.W."/>
            <person name="Schatz M.C."/>
            <person name="Schlenke T."/>
            <person name="Schwartz R."/>
            <person name="Segarra C."/>
            <person name="Singh R.S."/>
            <person name="Sirot L."/>
            <person name="Sirota M."/>
            <person name="Sisneros N.B."/>
            <person name="Smith C.D."/>
            <person name="Smith T.F."/>
            <person name="Spieth J."/>
            <person name="Stage D.E."/>
            <person name="Stark A."/>
            <person name="Stephan W."/>
            <person name="Strausberg R.L."/>
            <person name="Strempel S."/>
            <person name="Sturgill D."/>
            <person name="Sutton G."/>
            <person name="Sutton G.G."/>
            <person name="Tao W."/>
            <person name="Teichmann S."/>
            <person name="Tobari Y.N."/>
            <person name="Tomimura Y."/>
            <person name="Tsolas J.M."/>
            <person name="Valente V.L."/>
            <person name="Venter E."/>
            <person name="Venter J.C."/>
            <person name="Vicario S."/>
            <person name="Vieira F.G."/>
            <person name="Vilella A.J."/>
            <person name="Villasante A."/>
            <person name="Walenz B."/>
            <person name="Wang J."/>
            <person name="Wasserman M."/>
            <person name="Watts T."/>
            <person name="Wilson D."/>
            <person name="Wilson R.K."/>
            <person name="Wing R.A."/>
            <person name="Wolfner M.F."/>
            <person name="Wong A."/>
            <person name="Wong G.K."/>
            <person name="Wu C.I."/>
            <person name="Wu G."/>
            <person name="Yamamoto D."/>
            <person name="Yang H.P."/>
            <person name="Yang S.P."/>
            <person name="Yorke J.A."/>
            <person name="Yoshida K."/>
            <person name="Zdobnov E."/>
            <person name="Zhang P."/>
            <person name="Zhang Y."/>
            <person name="Zimin A.V."/>
            <person name="Baldwin J."/>
            <person name="Abdouelleil A."/>
            <person name="Abdulkadir J."/>
            <person name="Abebe A."/>
            <person name="Abera B."/>
            <person name="Abreu J."/>
            <person name="Acer S.C."/>
            <person name="Aftuck L."/>
            <person name="Alexander A."/>
            <person name="An P."/>
            <person name="Anderson E."/>
            <person name="Anderson S."/>
            <person name="Arachi H."/>
            <person name="Azer M."/>
            <person name="Bachantsang P."/>
            <person name="Barry A."/>
            <person name="Bayul T."/>
            <person name="Berlin A."/>
            <person name="Bessette D."/>
            <person name="Bloom T."/>
            <person name="Blye J."/>
            <person name="Boguslavskiy L."/>
            <person name="Bonnet C."/>
            <person name="Boukhgalter B."/>
            <person name="Bourzgui I."/>
            <person name="Brown A."/>
            <person name="Cahill P."/>
            <person name="Channer S."/>
            <person name="Cheshatsang Y."/>
            <person name="Chuda L."/>
            <person name="Citroen M."/>
            <person name="Collymore A."/>
            <person name="Cooke P."/>
            <person name="Costello M."/>
            <person name="D'Aco K."/>
            <person name="Daza R."/>
            <person name="De Haan G."/>
            <person name="DeGray S."/>
            <person name="DeMaso C."/>
            <person name="Dhargay N."/>
            <person name="Dooley K."/>
            <person name="Dooley E."/>
            <person name="Doricent M."/>
            <person name="Dorje P."/>
            <person name="Dorjee K."/>
            <person name="Dupes A."/>
            <person name="Elong R."/>
            <person name="Falk J."/>
            <person name="Farina A."/>
            <person name="Faro S."/>
            <person name="Ferguson D."/>
            <person name="Fisher S."/>
            <person name="Foley C.D."/>
            <person name="Franke A."/>
            <person name="Friedrich D."/>
            <person name="Gadbois L."/>
            <person name="Gearin G."/>
            <person name="Gearin C.R."/>
            <person name="Giannoukos G."/>
            <person name="Goode T."/>
            <person name="Graham J."/>
            <person name="Grandbois E."/>
            <person name="Grewal S."/>
            <person name="Gyaltsen K."/>
            <person name="Hafez N."/>
            <person name="Hagos B."/>
            <person name="Hall J."/>
            <person name="Henson C."/>
            <person name="Hollinger A."/>
            <person name="Honan T."/>
            <person name="Huard M.D."/>
            <person name="Hughes L."/>
            <person name="Hurhula B."/>
            <person name="Husby M.E."/>
            <person name="Kamat A."/>
            <person name="Kanga B."/>
            <person name="Kashin S."/>
            <person name="Khazanovich D."/>
            <person name="Kisner P."/>
            <person name="Lance K."/>
            <person name="Lara M."/>
            <person name="Lee W."/>
            <person name="Lennon N."/>
            <person name="Letendre F."/>
            <person name="LeVine R."/>
            <person name="Lipovsky A."/>
            <person name="Liu X."/>
            <person name="Liu J."/>
            <person name="Liu S."/>
            <person name="Lokyitsang T."/>
            <person name="Lokyitsang Y."/>
            <person name="Lubonja R."/>
            <person name="Lui A."/>
            <person name="MacDonald P."/>
            <person name="Magnisalis V."/>
            <person name="Maru K."/>
            <person name="Matthews C."/>
            <person name="McCusker W."/>
            <person name="McDonough S."/>
            <person name="Mehta T."/>
            <person name="Meldrim J."/>
            <person name="Meneus L."/>
            <person name="Mihai O."/>
            <person name="Mihalev A."/>
            <person name="Mihova T."/>
            <person name="Mittelman R."/>
            <person name="Mlenga V."/>
            <person name="Montmayeur A."/>
            <person name="Mulrain L."/>
            <person name="Navidi A."/>
            <person name="Naylor J."/>
            <person name="Negash T."/>
            <person name="Nguyen T."/>
            <person name="Nguyen N."/>
            <person name="Nicol R."/>
            <person name="Norbu C."/>
            <person name="Norbu N."/>
            <person name="Novod N."/>
            <person name="O'Neill B."/>
            <person name="Osman S."/>
            <person name="Markiewicz E."/>
            <person name="Oyono O.L."/>
            <person name="Patti C."/>
            <person name="Phunkhang P."/>
            <person name="Pierre F."/>
            <person name="Priest M."/>
            <person name="Raghuraman S."/>
            <person name="Rege F."/>
            <person name="Reyes R."/>
            <person name="Rise C."/>
            <person name="Rogov P."/>
            <person name="Ross K."/>
            <person name="Ryan E."/>
            <person name="Settipalli S."/>
            <person name="Shea T."/>
            <person name="Sherpa N."/>
            <person name="Shi L."/>
            <person name="Shih D."/>
            <person name="Sparrow T."/>
            <person name="Spaulding J."/>
            <person name="Stalker J."/>
            <person name="Stange-Thomann N."/>
            <person name="Stavropoulos S."/>
            <person name="Stone C."/>
            <person name="Strader C."/>
            <person name="Tesfaye S."/>
            <person name="Thomson T."/>
            <person name="Thoulutsang Y."/>
            <person name="Thoulutsang D."/>
            <person name="Topham K."/>
            <person name="Topping I."/>
            <person name="Tsamla T."/>
            <person name="Vassiliev H."/>
            <person name="Vo A."/>
            <person name="Wangchuk T."/>
            <person name="Wangdi T."/>
            <person name="Weiand M."/>
            <person name="Wilkinson J."/>
            <person name="Wilson A."/>
            <person name="Yadav S."/>
            <person name="Young G."/>
            <person name="Yu Q."/>
            <person name="Zembek L."/>
            <person name="Zhong D."/>
            <person name="Zimmer A."/>
            <person name="Zwirko Z."/>
            <person name="Jaffe D.B."/>
            <person name="Alvarez P."/>
            <person name="Brockman W."/>
            <person name="Butler J."/>
            <person name="Chin C."/>
            <person name="Gnerre S."/>
            <person name="Grabherr M."/>
            <person name="Kleber M."/>
            <person name="Mauceli E."/>
            <person name="MacCallum I."/>
        </authorList>
    </citation>
    <scope>NUCLEOTIDE SEQUENCE [LARGE SCALE GENOMIC DNA]</scope>
    <source>
        <strain evidence="16">Tucson 14024-0371.13</strain>
    </source>
</reference>
<feature type="region of interest" description="Disordered" evidence="13">
    <location>
        <begin position="1517"/>
        <end position="1538"/>
    </location>
</feature>
<dbReference type="InterPro" id="IPR026054">
    <property type="entry name" value="Nucleoporin"/>
</dbReference>
<evidence type="ECO:0000313" key="15">
    <source>
        <dbReference type="EMBL" id="EDV37637.1"/>
    </source>
</evidence>
<dbReference type="PhylomeDB" id="B3MEL7"/>
<feature type="domain" description="Nucleoporin Nup159/Nup146 N-terminal" evidence="14">
    <location>
        <begin position="31"/>
        <end position="382"/>
    </location>
</feature>
<gene>
    <name evidence="15" type="primary">Dana\GF11319</name>
    <name evidence="15" type="synonym">dana_GLEANR_11386</name>
    <name evidence="15" type="ORF">GF11319</name>
</gene>
<dbReference type="Gene3D" id="2.130.10.10">
    <property type="entry name" value="YVTN repeat-like/Quinoprotein amine dehydrogenase"/>
    <property type="match status" value="1"/>
</dbReference>
<feature type="region of interest" description="Disordered" evidence="13">
    <location>
        <begin position="1135"/>
        <end position="1184"/>
    </location>
</feature>
<feature type="coiled-coil region" evidence="12">
    <location>
        <begin position="617"/>
        <end position="664"/>
    </location>
</feature>
<keyword evidence="12" id="KW-0175">Coiled coil</keyword>
<keyword evidence="3" id="KW-0677">Repeat</keyword>
<feature type="compositionally biased region" description="Low complexity" evidence="13">
    <location>
        <begin position="1135"/>
        <end position="1170"/>
    </location>
</feature>
<dbReference type="Proteomes" id="UP000007801">
    <property type="component" value="Unassembled WGS sequence"/>
</dbReference>
<protein>
    <recommendedName>
        <fullName evidence="9">Nuclear pore complex protein Nup214</fullName>
    </recommendedName>
    <alternativeName>
        <fullName evidence="11">214 kDa nucleoporin</fullName>
    </alternativeName>
    <alternativeName>
        <fullName evidence="10">Nucleoporin Nup214</fullName>
    </alternativeName>
</protein>
<dbReference type="Pfam" id="PF16755">
    <property type="entry name" value="Beta-prop_NUP159_NUP214"/>
    <property type="match status" value="1"/>
</dbReference>
<dbReference type="InterPro" id="IPR039462">
    <property type="entry name" value="Nup159/Nup146_N"/>
</dbReference>
<evidence type="ECO:0000256" key="1">
    <source>
        <dbReference type="ARBA" id="ARBA00004567"/>
    </source>
</evidence>
<dbReference type="STRING" id="7217.B3MEL7"/>
<dbReference type="PANTHER" id="PTHR23193">
    <property type="entry name" value="NUCLEAR PORE COMPLEX PROTEIN NUP"/>
    <property type="match status" value="1"/>
</dbReference>
<dbReference type="GO" id="GO:0046826">
    <property type="term" value="P:negative regulation of protein export from nucleus"/>
    <property type="evidence" value="ECO:0007669"/>
    <property type="project" value="EnsemblMetazoa"/>
</dbReference>
<dbReference type="FunFam" id="2.130.10.10:FF:000142">
    <property type="entry name" value="Nuclear pore complex protein Nup214"/>
    <property type="match status" value="1"/>
</dbReference>
<keyword evidence="8" id="KW-0539">Nucleus</keyword>
<organism evidence="15 16">
    <name type="scientific">Drosophila ananassae</name>
    <name type="common">Fruit fly</name>
    <dbReference type="NCBI Taxonomy" id="7217"/>
    <lineage>
        <taxon>Eukaryota</taxon>
        <taxon>Metazoa</taxon>
        <taxon>Ecdysozoa</taxon>
        <taxon>Arthropoda</taxon>
        <taxon>Hexapoda</taxon>
        <taxon>Insecta</taxon>
        <taxon>Pterygota</taxon>
        <taxon>Neoptera</taxon>
        <taxon>Endopterygota</taxon>
        <taxon>Diptera</taxon>
        <taxon>Brachycera</taxon>
        <taxon>Muscomorpha</taxon>
        <taxon>Ephydroidea</taxon>
        <taxon>Drosophilidae</taxon>
        <taxon>Drosophila</taxon>
        <taxon>Sophophora</taxon>
    </lineage>
</organism>
<accession>B3MEL7</accession>
<dbReference type="KEGG" id="dan:6494183"/>
<dbReference type="PANTHER" id="PTHR23193:SF46">
    <property type="entry name" value="NUCLEAR PORE COMPLEX PROTEIN NUP214"/>
    <property type="match status" value="1"/>
</dbReference>
<evidence type="ECO:0000256" key="7">
    <source>
        <dbReference type="ARBA" id="ARBA00023132"/>
    </source>
</evidence>
<dbReference type="GO" id="GO:0006606">
    <property type="term" value="P:protein import into nucleus"/>
    <property type="evidence" value="ECO:0007669"/>
    <property type="project" value="EnsemblMetazoa"/>
</dbReference>
<keyword evidence="7" id="KW-0906">Nuclear pore complex</keyword>
<sequence>MAENAPGCKDSQDFQFKLHDKFVAFKKCGEPRSNVKLLAISSSRGLLFAGNPTLPQLKVIILKDLVNAKSTDREPQARLVPLPSVPNYIACSSDGNLLAINHTQNGTSLLSIYSVPSFMGPDIRPVYSIRLAPEDYVHAVQLLWNPVLPNSLAVVLNNGALGMYALKEGGNFELHSLDKSQQVKCGCWSPRGKQIVLGFPSGKLQQFKPDLTPAKTIVCPPNVHDAPFDTIAVQWLSTYQFAVVFLQHGEDCNPSLYILNAPKAGPPSYTNYYDICYSLNGPRNHQFLFNHVSQWNVLLVTSANGVEIGIMGTSETGETPTWQQFTLLDEARIELPLSEETQEETFPLGFVYDTSSTHQLTINEKKLQAMPMVHVLGSDGALLSFNFLNLLPGAASVCSPPPPVADTSGQFRPLSALVASEKNEEKPAVAVSPPSKDIPAMPSSDISFAFTPNTVTSTPAPAKEKQASLFSGFGTTAANAPAPSQLVFGAAPAAPLSFAAPTSTAAKPAVGFGGLGGLTTSSPMTSMFSSTGGNTFGGLAMNKPAAGPATPSALEKNAPSAPVAAVSKPLYTVPPTFTPPAAKPVAVAPPQSAVKSEETFKLDDTEPIIKDMIALQIEAFNQDIQKQKDQTKNLLSNISAPSTLKSYAKRLDDLQELNEQAKDVEFELDVQGLRQGLNEAYAIVAECRGKLEVYRKPDITRLMNSSSCDPAGRRMLARLQSYVAANEAQLRLAEQHIDTQWEQLQDVLRRNSKSRMHMPCLEGIYQRLTRLQNLTSDQRILQNNIKAKLKERGLLQAALLDQENSRTRTIEAVETLADSILSMSLRQVVDSNAAKLTQDRLEKIRKVVQHQKIKIICPQRPDRVGIKSEVILETKTKQEQLKKAAAKPTTANKAIQAASSAPAFGAPPASVPTPAPVAAPASALPTVTTQLPKPMPSKPAAAEKSGLVTGAPVSSTFSFSSSSPFAKTSAITNTTTSLSSGEAAKPGFSMFGGLSSGASTFNFGGNATKPALSFGAPPSEEPAKANLFQGLGKEQQVAPKPTPEPAKPKEQAGVVEPKSTTDPPKAAPPSTPKSDTAGQTFGFPGFKASGGTAGSSSGSAFSFGGLGSSLGFGGASSPASTSASAAPFSIFSAATSKPSVSESPLTTTSSSSSSSSSVMSVVSKPAAPAAEDSPKAPPVSSTSDPVGGLFASVNICKPNTKEASGDSAKQSNIFGTQSSNSGSNNFLFGGGAGESTTKGLFGSIPSSAGSGATSTTTTTATSAPMPSTATAPAVKCETEATTKVDSVSTTVVPVSVANPFGIENPGTAAPKSQPAITASASAAPVAASPAPASVSTTAPTTGTSVPGSAFSFSNAFSSLGSAATPAAAANPSTASTTSNTSSSVFGGFGAASGAITTTAAASVASSPFQSTAANTASTGNIFGNIPKPETSIFGSSAGATAAAPAAAAATPPTGLFASAAISGTLPFSSPPSGATASGGNIFGQAMKTSAFAQPAPAASGVGGSIFGGAASSPFGSSSIFGGSNPQSPSSGTAGGTSIFGQNVFGQSAQAASPAAGGNIFASPVSSPQQQPQPSAFGGGGASGGGSIFGSAAASPATPASGGSIFGGGNTTGGFGTFSQSSPASGGFGSVFGGSGSVAQTGFGSPQTPQQQPTAGGFGGKPVFGGSPAFGASPTFGGAPTFGSPKGFGGFGGATTTTSPPAFGGAAKPTEGNIFETLGGQDSGLSFGNLAQTGNSNAQKPAFGGSSFMNYR</sequence>
<feature type="compositionally biased region" description="Low complexity" evidence="13">
    <location>
        <begin position="1085"/>
        <end position="1100"/>
    </location>
</feature>
<dbReference type="OMA" id="WLSTFQF"/>
<feature type="compositionally biased region" description="Low complexity" evidence="13">
    <location>
        <begin position="1558"/>
        <end position="1575"/>
    </location>
</feature>
<dbReference type="SUPFAM" id="SSF117289">
    <property type="entry name" value="Nucleoporin domain"/>
    <property type="match status" value="1"/>
</dbReference>
<evidence type="ECO:0000256" key="3">
    <source>
        <dbReference type="ARBA" id="ARBA00022737"/>
    </source>
</evidence>
<evidence type="ECO:0000259" key="14">
    <source>
        <dbReference type="Pfam" id="PF16755"/>
    </source>
</evidence>
<evidence type="ECO:0000256" key="13">
    <source>
        <dbReference type="SAM" id="MobiDB-lite"/>
    </source>
</evidence>
<dbReference type="EMBL" id="CH902619">
    <property type="protein sequence ID" value="EDV37637.1"/>
    <property type="molecule type" value="Genomic_DNA"/>
</dbReference>
<dbReference type="HOGENOM" id="CLU_247466_0_0_1"/>
<evidence type="ECO:0000256" key="6">
    <source>
        <dbReference type="ARBA" id="ARBA00023010"/>
    </source>
</evidence>
<name>B3MEL7_DROAN</name>
<dbReference type="InterPro" id="IPR015943">
    <property type="entry name" value="WD40/YVTN_repeat-like_dom_sf"/>
</dbReference>
<keyword evidence="16" id="KW-1185">Reference proteome</keyword>
<evidence type="ECO:0000256" key="5">
    <source>
        <dbReference type="ARBA" id="ARBA00022927"/>
    </source>
</evidence>
<evidence type="ECO:0000256" key="11">
    <source>
        <dbReference type="ARBA" id="ARBA00083901"/>
    </source>
</evidence>
<dbReference type="GO" id="GO:0090204">
    <property type="term" value="P:protein localization to nuclear pore"/>
    <property type="evidence" value="ECO:0007669"/>
    <property type="project" value="EnsemblMetazoa"/>
</dbReference>
<keyword evidence="2" id="KW-0813">Transport</keyword>
<comment type="subcellular location">
    <subcellularLocation>
        <location evidence="1">Nucleus</location>
        <location evidence="1">Nuclear pore complex</location>
    </subcellularLocation>
</comment>
<evidence type="ECO:0000313" key="16">
    <source>
        <dbReference type="Proteomes" id="UP000007801"/>
    </source>
</evidence>
<dbReference type="GO" id="GO:0008139">
    <property type="term" value="F:nuclear localization sequence binding"/>
    <property type="evidence" value="ECO:0007669"/>
    <property type="project" value="TreeGrafter"/>
</dbReference>
<feature type="region of interest" description="Disordered" evidence="13">
    <location>
        <begin position="1558"/>
        <end position="1582"/>
    </location>
</feature>
<evidence type="ECO:0000256" key="4">
    <source>
        <dbReference type="ARBA" id="ARBA00022816"/>
    </source>
</evidence>
<dbReference type="CTD" id="8021"/>
<evidence type="ECO:0000256" key="9">
    <source>
        <dbReference type="ARBA" id="ARBA00068360"/>
    </source>
</evidence>